<keyword evidence="2" id="KW-1185">Reference proteome</keyword>
<dbReference type="EMBL" id="JAIWYP010000005">
    <property type="protein sequence ID" value="KAH3816452.1"/>
    <property type="molecule type" value="Genomic_DNA"/>
</dbReference>
<reference evidence="1" key="1">
    <citation type="journal article" date="2019" name="bioRxiv">
        <title>The Genome of the Zebra Mussel, Dreissena polymorpha: A Resource for Invasive Species Research.</title>
        <authorList>
            <person name="McCartney M.A."/>
            <person name="Auch B."/>
            <person name="Kono T."/>
            <person name="Mallez S."/>
            <person name="Zhang Y."/>
            <person name="Obille A."/>
            <person name="Becker A."/>
            <person name="Abrahante J.E."/>
            <person name="Garbe J."/>
            <person name="Badalamenti J.P."/>
            <person name="Herman A."/>
            <person name="Mangelson H."/>
            <person name="Liachko I."/>
            <person name="Sullivan S."/>
            <person name="Sone E.D."/>
            <person name="Koren S."/>
            <person name="Silverstein K.A.T."/>
            <person name="Beckman K.B."/>
            <person name="Gohl D.M."/>
        </authorList>
    </citation>
    <scope>NUCLEOTIDE SEQUENCE</scope>
    <source>
        <strain evidence="1">Duluth1</strain>
        <tissue evidence="1">Whole animal</tissue>
    </source>
</reference>
<gene>
    <name evidence="1" type="ORF">DPMN_117968</name>
</gene>
<organism evidence="1 2">
    <name type="scientific">Dreissena polymorpha</name>
    <name type="common">Zebra mussel</name>
    <name type="synonym">Mytilus polymorpha</name>
    <dbReference type="NCBI Taxonomy" id="45954"/>
    <lineage>
        <taxon>Eukaryota</taxon>
        <taxon>Metazoa</taxon>
        <taxon>Spiralia</taxon>
        <taxon>Lophotrochozoa</taxon>
        <taxon>Mollusca</taxon>
        <taxon>Bivalvia</taxon>
        <taxon>Autobranchia</taxon>
        <taxon>Heteroconchia</taxon>
        <taxon>Euheterodonta</taxon>
        <taxon>Imparidentia</taxon>
        <taxon>Neoheterodontei</taxon>
        <taxon>Myida</taxon>
        <taxon>Dreissenoidea</taxon>
        <taxon>Dreissenidae</taxon>
        <taxon>Dreissena</taxon>
    </lineage>
</organism>
<proteinExistence type="predicted"/>
<name>A0A9D4GM97_DREPO</name>
<protein>
    <submittedName>
        <fullName evidence="1">Uncharacterized protein</fullName>
    </submittedName>
</protein>
<sequence length="71" mass="7614">MITVIAARLVIPCTHFTRGIDSVTVAVWDMTGSSPSSPVHTCIARWQSYRCRDSCSCQASLGILGQCTGLP</sequence>
<dbReference type="AlphaFoldDB" id="A0A9D4GM97"/>
<reference evidence="1" key="2">
    <citation type="submission" date="2020-11" db="EMBL/GenBank/DDBJ databases">
        <authorList>
            <person name="McCartney M.A."/>
            <person name="Auch B."/>
            <person name="Kono T."/>
            <person name="Mallez S."/>
            <person name="Becker A."/>
            <person name="Gohl D.M."/>
            <person name="Silverstein K.A.T."/>
            <person name="Koren S."/>
            <person name="Bechman K.B."/>
            <person name="Herman A."/>
            <person name="Abrahante J.E."/>
            <person name="Garbe J."/>
        </authorList>
    </citation>
    <scope>NUCLEOTIDE SEQUENCE</scope>
    <source>
        <strain evidence="1">Duluth1</strain>
        <tissue evidence="1">Whole animal</tissue>
    </source>
</reference>
<comment type="caution">
    <text evidence="1">The sequence shown here is derived from an EMBL/GenBank/DDBJ whole genome shotgun (WGS) entry which is preliminary data.</text>
</comment>
<evidence type="ECO:0000313" key="1">
    <source>
        <dbReference type="EMBL" id="KAH3816452.1"/>
    </source>
</evidence>
<accession>A0A9D4GM97</accession>
<dbReference type="Proteomes" id="UP000828390">
    <property type="component" value="Unassembled WGS sequence"/>
</dbReference>
<evidence type="ECO:0000313" key="2">
    <source>
        <dbReference type="Proteomes" id="UP000828390"/>
    </source>
</evidence>